<feature type="compositionally biased region" description="Low complexity" evidence="3">
    <location>
        <begin position="744"/>
        <end position="755"/>
    </location>
</feature>
<dbReference type="Pfam" id="PF00512">
    <property type="entry name" value="HisKA"/>
    <property type="match status" value="1"/>
</dbReference>
<dbReference type="PANTHER" id="PTHR43719">
    <property type="entry name" value="TWO-COMPONENT HISTIDINE KINASE"/>
    <property type="match status" value="1"/>
</dbReference>
<dbReference type="InterPro" id="IPR005467">
    <property type="entry name" value="His_kinase_dom"/>
</dbReference>
<dbReference type="Pfam" id="PF00072">
    <property type="entry name" value="Response_reg"/>
    <property type="match status" value="1"/>
</dbReference>
<dbReference type="InterPro" id="IPR004358">
    <property type="entry name" value="Sig_transdc_His_kin-like_C"/>
</dbReference>
<dbReference type="SUPFAM" id="SSF47384">
    <property type="entry name" value="Homodimeric domain of signal transducing histidine kinase"/>
    <property type="match status" value="1"/>
</dbReference>
<keyword evidence="4" id="KW-0812">Transmembrane</keyword>
<dbReference type="Pfam" id="PF02518">
    <property type="entry name" value="HATPase_c"/>
    <property type="match status" value="1"/>
</dbReference>
<dbReference type="CDD" id="cd00082">
    <property type="entry name" value="HisKA"/>
    <property type="match status" value="1"/>
</dbReference>
<feature type="domain" description="Response regulatory" evidence="6">
    <location>
        <begin position="834"/>
        <end position="966"/>
    </location>
</feature>
<evidence type="ECO:0000313" key="7">
    <source>
        <dbReference type="EMBL" id="RMY09549.1"/>
    </source>
</evidence>
<dbReference type="InterPro" id="IPR003594">
    <property type="entry name" value="HATPase_dom"/>
</dbReference>
<dbReference type="Gene3D" id="3.40.50.2300">
    <property type="match status" value="1"/>
</dbReference>
<evidence type="ECO:0000256" key="3">
    <source>
        <dbReference type="SAM" id="MobiDB-lite"/>
    </source>
</evidence>
<dbReference type="Gene3D" id="1.10.287.130">
    <property type="match status" value="1"/>
</dbReference>
<dbReference type="GO" id="GO:0000155">
    <property type="term" value="F:phosphorelay sensor kinase activity"/>
    <property type="evidence" value="ECO:0007669"/>
    <property type="project" value="InterPro"/>
</dbReference>
<name>A0A3M7AML0_HORWE</name>
<dbReference type="Gene3D" id="3.30.565.10">
    <property type="entry name" value="Histidine kinase-like ATPase, C-terminal domain"/>
    <property type="match status" value="1"/>
</dbReference>
<feature type="transmembrane region" description="Helical" evidence="4">
    <location>
        <begin position="146"/>
        <end position="166"/>
    </location>
</feature>
<reference evidence="9 10" key="1">
    <citation type="journal article" date="2018" name="BMC Genomics">
        <title>Genomic evidence for intraspecific hybridization in a clonal and extremely halotolerant yeast.</title>
        <authorList>
            <person name="Gostincar C."/>
            <person name="Stajich J.E."/>
            <person name="Zupancic J."/>
            <person name="Zalar P."/>
            <person name="Gunde-Cimerman N."/>
        </authorList>
    </citation>
    <scope>NUCLEOTIDE SEQUENCE [LARGE SCALE GENOMIC DNA]</scope>
    <source>
        <strain evidence="8 10">EXF-6651</strain>
        <strain evidence="7 9">EXF-6669</strain>
    </source>
</reference>
<organism evidence="8 10">
    <name type="scientific">Hortaea werneckii</name>
    <name type="common">Black yeast</name>
    <name type="synonym">Cladosporium werneckii</name>
    <dbReference type="NCBI Taxonomy" id="91943"/>
    <lineage>
        <taxon>Eukaryota</taxon>
        <taxon>Fungi</taxon>
        <taxon>Dikarya</taxon>
        <taxon>Ascomycota</taxon>
        <taxon>Pezizomycotina</taxon>
        <taxon>Dothideomycetes</taxon>
        <taxon>Dothideomycetidae</taxon>
        <taxon>Mycosphaerellales</taxon>
        <taxon>Teratosphaeriaceae</taxon>
        <taxon>Hortaea</taxon>
    </lineage>
</organism>
<dbReference type="PROSITE" id="PS50109">
    <property type="entry name" value="HIS_KIN"/>
    <property type="match status" value="1"/>
</dbReference>
<dbReference type="InterPro" id="IPR011006">
    <property type="entry name" value="CheY-like_superfamily"/>
</dbReference>
<keyword evidence="1 2" id="KW-0597">Phosphoprotein</keyword>
<dbReference type="SUPFAM" id="SSF55874">
    <property type="entry name" value="ATPase domain of HSP90 chaperone/DNA topoisomerase II/histidine kinase"/>
    <property type="match status" value="1"/>
</dbReference>
<dbReference type="InterPro" id="IPR050956">
    <property type="entry name" value="2C_system_His_kinase"/>
</dbReference>
<gene>
    <name evidence="8" type="ORF">D0866_09180</name>
    <name evidence="7" type="ORF">D0867_08684</name>
</gene>
<evidence type="ECO:0000256" key="2">
    <source>
        <dbReference type="PROSITE-ProRule" id="PRU00169"/>
    </source>
</evidence>
<feature type="compositionally biased region" description="Basic and acidic residues" evidence="3">
    <location>
        <begin position="730"/>
        <end position="739"/>
    </location>
</feature>
<keyword evidence="4" id="KW-1133">Transmembrane helix</keyword>
<dbReference type="Proteomes" id="UP000276864">
    <property type="component" value="Unassembled WGS sequence"/>
</dbReference>
<comment type="caution">
    <text evidence="8">The sequence shown here is derived from an EMBL/GenBank/DDBJ whole genome shotgun (WGS) entry which is preliminary data.</text>
</comment>
<feature type="modified residue" description="4-aspartylphosphate" evidence="2">
    <location>
        <position position="896"/>
    </location>
</feature>
<dbReference type="Proteomes" id="UP000271337">
    <property type="component" value="Unassembled WGS sequence"/>
</dbReference>
<evidence type="ECO:0008006" key="11">
    <source>
        <dbReference type="Google" id="ProtNLM"/>
    </source>
</evidence>
<evidence type="ECO:0000313" key="10">
    <source>
        <dbReference type="Proteomes" id="UP000276864"/>
    </source>
</evidence>
<dbReference type="CDD" id="cd17546">
    <property type="entry name" value="REC_hyHK_CKI1_RcsC-like"/>
    <property type="match status" value="1"/>
</dbReference>
<dbReference type="SMART" id="SM00448">
    <property type="entry name" value="REC"/>
    <property type="match status" value="1"/>
</dbReference>
<dbReference type="OrthoDB" id="21225at2759"/>
<evidence type="ECO:0000256" key="1">
    <source>
        <dbReference type="ARBA" id="ARBA00022553"/>
    </source>
</evidence>
<dbReference type="SUPFAM" id="SSF55781">
    <property type="entry name" value="GAF domain-like"/>
    <property type="match status" value="1"/>
</dbReference>
<evidence type="ECO:0000313" key="9">
    <source>
        <dbReference type="Proteomes" id="UP000271337"/>
    </source>
</evidence>
<keyword evidence="4" id="KW-0472">Membrane</keyword>
<feature type="region of interest" description="Disordered" evidence="3">
    <location>
        <begin position="701"/>
        <end position="806"/>
    </location>
</feature>
<dbReference type="PRINTS" id="PR00344">
    <property type="entry name" value="BCTRLSENSOR"/>
</dbReference>
<dbReference type="PANTHER" id="PTHR43719:SF11">
    <property type="entry name" value="HISTIDINE KINASE_RESPONSE REGULATOR, PUTATIVE-RELATED"/>
    <property type="match status" value="1"/>
</dbReference>
<feature type="compositionally biased region" description="Basic and acidic residues" evidence="3">
    <location>
        <begin position="701"/>
        <end position="722"/>
    </location>
</feature>
<dbReference type="AlphaFoldDB" id="A0A3M7AML0"/>
<dbReference type="PROSITE" id="PS50110">
    <property type="entry name" value="RESPONSE_REGULATORY"/>
    <property type="match status" value="1"/>
</dbReference>
<proteinExistence type="predicted"/>
<sequence length="975" mass="106617">MKDQRSEAREGQQARELYQGWRAVNDAYEGEGSQDAYLTPRGKNLFLIAQLAACRLDVQRALITISISTQTHVLEATQTLSPACDLSTAQDHLIFERQLPRGSHDGLCEFRPVENEDTDSVIVSDCQQDARFEGCEFVRKDAGVRFYAAVPILLATGTPVGALVVLDDRPRYDIGKTKIRDLSEYAQCVVRYLNVYRANQSALASGGPLSQSEDDTLSGDGKLEQAEATAPEQVRAGRAKAEQDVEDNFANSVARSKSRDLAETQERTKFLSNFSHELRSPIHGILGSAQFLQDTVSNDYQNSLLQSIVMSSNMLLDTLNLVLEHNQFSVPSILADQTDSLGEQSSHMLSAAQLLTTATDVDLAQVVEDATETIVSGHFFDTVPYIAEAGQPELPFSDSRDNETGMDRGSTQDVKVVLKIDARSNRSVKTQPAAMSRIVMNLVGNALKFTHSGVVEVGLEPRIEAEESHVKVRLRVEDTGTGMSELFRQRYLFKPFQQENQFAPGVGLGMSVLKALVASLGGDIEVTSVPRIGTRVAINLSFEPGATESEGVPQDLTNIADKLKGKHLVLLDVARMRNEHHQSVSNIKRQEAMHSVATDWLGLRVSSSSDLNCPDADFFLYTEPPPADDVVEHHRKASSKRPSNLEKPLIIITTDSKEAHMIHNRHARRLEGSGRIVQVLAQPCGPRKLAKVLNLSLARAEQADRRTRAQNDQPTDSHRPADSKPPSGAEEDRVRHGDIDDAQDSASAKDLSSASGVSSDARNKPNPHASQALRSSDVASGDLKPVGDGDISAVMPGARQTESPFQGPCSSCTQSYQATSAINSAAKNDSYSLHGLLVDDNKINLRLLVNFVCKARYSYEQAGNGQEAVDAMQTTAKDSSAGHASSNRPFDFICMDIGMPMMNGIDATKRIREQERQIGRSRALIIALTAWDDHQTRKEAETAGMDIFMPKPVKFRDLKDVLDRLANEKGGGGVH</sequence>
<dbReference type="SMART" id="SM00387">
    <property type="entry name" value="HATPase_c"/>
    <property type="match status" value="1"/>
</dbReference>
<feature type="compositionally biased region" description="Polar residues" evidence="3">
    <location>
        <begin position="768"/>
        <end position="778"/>
    </location>
</feature>
<accession>A0A3M7AML0</accession>
<dbReference type="InterPro" id="IPR001789">
    <property type="entry name" value="Sig_transdc_resp-reg_receiver"/>
</dbReference>
<dbReference type="SUPFAM" id="SSF52172">
    <property type="entry name" value="CheY-like"/>
    <property type="match status" value="1"/>
</dbReference>
<dbReference type="InterPro" id="IPR036097">
    <property type="entry name" value="HisK_dim/P_sf"/>
</dbReference>
<dbReference type="InterPro" id="IPR036890">
    <property type="entry name" value="HATPase_C_sf"/>
</dbReference>
<dbReference type="VEuPathDB" id="FungiDB:BTJ68_13113"/>
<dbReference type="EMBL" id="QWIM01001057">
    <property type="protein sequence ID" value="RMY28762.1"/>
    <property type="molecule type" value="Genomic_DNA"/>
</dbReference>
<evidence type="ECO:0000259" key="5">
    <source>
        <dbReference type="PROSITE" id="PS50109"/>
    </source>
</evidence>
<evidence type="ECO:0000259" key="6">
    <source>
        <dbReference type="PROSITE" id="PS50110"/>
    </source>
</evidence>
<protein>
    <recommendedName>
        <fullName evidence="11">Histidine kinase</fullName>
    </recommendedName>
</protein>
<dbReference type="EMBL" id="QWIL01000991">
    <property type="protein sequence ID" value="RMY09549.1"/>
    <property type="molecule type" value="Genomic_DNA"/>
</dbReference>
<dbReference type="SMART" id="SM00388">
    <property type="entry name" value="HisKA"/>
    <property type="match status" value="1"/>
</dbReference>
<evidence type="ECO:0000313" key="8">
    <source>
        <dbReference type="EMBL" id="RMY28762.1"/>
    </source>
</evidence>
<dbReference type="InterPro" id="IPR003661">
    <property type="entry name" value="HisK_dim/P_dom"/>
</dbReference>
<feature type="domain" description="Histidine kinase" evidence="5">
    <location>
        <begin position="273"/>
        <end position="544"/>
    </location>
</feature>
<evidence type="ECO:0000256" key="4">
    <source>
        <dbReference type="SAM" id="Phobius"/>
    </source>
</evidence>